<reference evidence="2" key="1">
    <citation type="submission" date="2016-10" db="EMBL/GenBank/DDBJ databases">
        <authorList>
            <person name="Varghese N."/>
            <person name="Submissions S."/>
        </authorList>
    </citation>
    <scope>NUCLEOTIDE SEQUENCE [LARGE SCALE GENOMIC DNA]</scope>
    <source>
        <strain evidence="2">CGMCC 1.11022</strain>
    </source>
</reference>
<dbReference type="Gene3D" id="1.10.238.160">
    <property type="match status" value="1"/>
</dbReference>
<dbReference type="RefSeq" id="WP_091590430.1">
    <property type="nucleotide sequence ID" value="NZ_FNEE01000001.1"/>
</dbReference>
<dbReference type="Pfam" id="PF05930">
    <property type="entry name" value="Phage_AlpA"/>
    <property type="match status" value="1"/>
</dbReference>
<sequence>MAVQNILRRGEVERATGLPRSTIYDKIAKGEFPKPIKLGARSVGWLEQDIDAWQQKLIRAGGVAA</sequence>
<dbReference type="AlphaFoldDB" id="A0A1G8IYN6"/>
<evidence type="ECO:0000313" key="1">
    <source>
        <dbReference type="EMBL" id="SDI24041.1"/>
    </source>
</evidence>
<dbReference type="EMBL" id="FNEE01000001">
    <property type="protein sequence ID" value="SDI24041.1"/>
    <property type="molecule type" value="Genomic_DNA"/>
</dbReference>
<dbReference type="PANTHER" id="PTHR36154:SF1">
    <property type="entry name" value="DNA-BINDING TRANSCRIPTIONAL ACTIVATOR ALPA"/>
    <property type="match status" value="1"/>
</dbReference>
<evidence type="ECO:0000313" key="2">
    <source>
        <dbReference type="Proteomes" id="UP000198894"/>
    </source>
</evidence>
<dbReference type="InterPro" id="IPR010260">
    <property type="entry name" value="AlpA"/>
</dbReference>
<proteinExistence type="predicted"/>
<dbReference type="Proteomes" id="UP000198894">
    <property type="component" value="Unassembled WGS sequence"/>
</dbReference>
<organism evidence="1 2">
    <name type="scientific">Mesorhizobium muleiense</name>
    <dbReference type="NCBI Taxonomy" id="1004279"/>
    <lineage>
        <taxon>Bacteria</taxon>
        <taxon>Pseudomonadati</taxon>
        <taxon>Pseudomonadota</taxon>
        <taxon>Alphaproteobacteria</taxon>
        <taxon>Hyphomicrobiales</taxon>
        <taxon>Phyllobacteriaceae</taxon>
        <taxon>Mesorhizobium</taxon>
    </lineage>
</organism>
<protein>
    <submittedName>
        <fullName evidence="1">Prophage regulatory protein</fullName>
    </submittedName>
</protein>
<name>A0A1G8IYN6_9HYPH</name>
<dbReference type="PANTHER" id="PTHR36154">
    <property type="entry name" value="DNA-BINDING TRANSCRIPTIONAL ACTIVATOR ALPA"/>
    <property type="match status" value="1"/>
</dbReference>
<keyword evidence="2" id="KW-1185">Reference proteome</keyword>
<accession>A0A1G8IYN6</accession>
<gene>
    <name evidence="1" type="ORF">SAMN05428953_101530</name>
</gene>
<dbReference type="InterPro" id="IPR052931">
    <property type="entry name" value="Prophage_regulatory_activator"/>
</dbReference>